<dbReference type="Pfam" id="PF03402">
    <property type="entry name" value="V1R"/>
    <property type="match status" value="1"/>
</dbReference>
<feature type="transmembrane region" description="Helical" evidence="13">
    <location>
        <begin position="6"/>
        <end position="31"/>
    </location>
</feature>
<evidence type="ECO:0000313" key="15">
    <source>
        <dbReference type="Proteomes" id="UP000805418"/>
    </source>
</evidence>
<keyword evidence="8 13" id="KW-0297">G-protein coupled receptor</keyword>
<dbReference type="SUPFAM" id="SSF81321">
    <property type="entry name" value="Family A G protein-coupled receptor-like"/>
    <property type="match status" value="1"/>
</dbReference>
<dbReference type="GO" id="GO:0005886">
    <property type="term" value="C:plasma membrane"/>
    <property type="evidence" value="ECO:0000318"/>
    <property type="project" value="GO_Central"/>
</dbReference>
<dbReference type="GO" id="GO:0005550">
    <property type="term" value="F:pheromone binding"/>
    <property type="evidence" value="ECO:0000318"/>
    <property type="project" value="GO_Central"/>
</dbReference>
<evidence type="ECO:0000256" key="8">
    <source>
        <dbReference type="ARBA" id="ARBA00023040"/>
    </source>
</evidence>
<name>A0A8I3MTW4_CANLF</name>
<evidence type="ECO:0000256" key="2">
    <source>
        <dbReference type="ARBA" id="ARBA00004651"/>
    </source>
</evidence>
<comment type="function">
    <text evidence="1">Putative pheromone receptor.</text>
</comment>
<reference evidence="14" key="3">
    <citation type="submission" date="2025-09" db="UniProtKB">
        <authorList>
            <consortium name="Ensembl"/>
        </authorList>
    </citation>
    <scope>IDENTIFICATION</scope>
    <source>
        <strain evidence="14">Boxer</strain>
    </source>
</reference>
<dbReference type="PANTHER" id="PTHR24062">
    <property type="entry name" value="VOMERONASAL TYPE-1 RECEPTOR"/>
    <property type="match status" value="1"/>
</dbReference>
<dbReference type="Gene3D" id="1.20.1070.10">
    <property type="entry name" value="Rhodopsin 7-helix transmembrane proteins"/>
    <property type="match status" value="1"/>
</dbReference>
<keyword evidence="12 13" id="KW-0807">Transducer</keyword>
<evidence type="ECO:0000256" key="11">
    <source>
        <dbReference type="ARBA" id="ARBA00023180"/>
    </source>
</evidence>
<comment type="similarity">
    <text evidence="3 13">Belongs to the G-protein coupled receptor 1 family.</text>
</comment>
<dbReference type="PRINTS" id="PR01534">
    <property type="entry name" value="VOMERONASL1R"/>
</dbReference>
<keyword evidence="7 13" id="KW-1133">Transmembrane helix</keyword>
<feature type="transmembrane region" description="Helical" evidence="13">
    <location>
        <begin position="130"/>
        <end position="152"/>
    </location>
</feature>
<evidence type="ECO:0000256" key="10">
    <source>
        <dbReference type="ARBA" id="ARBA00023170"/>
    </source>
</evidence>
<keyword evidence="5 13" id="KW-0589">Pheromone response</keyword>
<keyword evidence="15" id="KW-1185">Reference proteome</keyword>
<sequence length="295" mass="33462">TATKDLAVGVILIQTVRQLPFLSLLNHYLFLYFTGCRPKSTDFIVKNLIVANILVLFSFGIHNAMPFWGLYHILSDFGCKFFLYIRGVGRGVSIGTTHLLSVFQVIIISPRNSRWAVLKEKAFKFIVPSIVLFWVLQILVNIVIPMFLTITLNNKNITSRKSFGYCSSVRDKTRNPLHVALLSFPDVLFLGLMLSASSSMVFILYRHRQSVQHILRSSVSSTSSPESTATKTILLLIVLSLFDNLNWYIMNTSLVISLCFPTVSPFLLMSRDPRISLVCFVWITNIKSPHLIRNI</sequence>
<organism evidence="14 15">
    <name type="scientific">Canis lupus familiaris</name>
    <name type="common">Dog</name>
    <name type="synonym">Canis familiaris</name>
    <dbReference type="NCBI Taxonomy" id="9615"/>
    <lineage>
        <taxon>Eukaryota</taxon>
        <taxon>Metazoa</taxon>
        <taxon>Chordata</taxon>
        <taxon>Craniata</taxon>
        <taxon>Vertebrata</taxon>
        <taxon>Euteleostomi</taxon>
        <taxon>Mammalia</taxon>
        <taxon>Eutheria</taxon>
        <taxon>Laurasiatheria</taxon>
        <taxon>Carnivora</taxon>
        <taxon>Caniformia</taxon>
        <taxon>Canidae</taxon>
        <taxon>Canis</taxon>
    </lineage>
</organism>
<dbReference type="Ensembl" id="ENSCAFT00845008441.1">
    <property type="protein sequence ID" value="ENSCAFP00845006648.1"/>
    <property type="gene ID" value="ENSCAFG00845004719.1"/>
</dbReference>
<feature type="transmembrane region" description="Helical" evidence="13">
    <location>
        <begin position="43"/>
        <end position="61"/>
    </location>
</feature>
<comment type="subcellular location">
    <subcellularLocation>
        <location evidence="2 13">Cell membrane</location>
        <topology evidence="2 13">Multi-pass membrane protein</topology>
    </subcellularLocation>
</comment>
<dbReference type="GO" id="GO:0016503">
    <property type="term" value="F:pheromone receptor activity"/>
    <property type="evidence" value="ECO:0007669"/>
    <property type="project" value="InterPro"/>
</dbReference>
<keyword evidence="4 13" id="KW-1003">Cell membrane</keyword>
<dbReference type="InterPro" id="IPR004072">
    <property type="entry name" value="Vmron_rcpt_1"/>
</dbReference>
<evidence type="ECO:0000256" key="12">
    <source>
        <dbReference type="ARBA" id="ARBA00023224"/>
    </source>
</evidence>
<evidence type="ECO:0000256" key="4">
    <source>
        <dbReference type="ARBA" id="ARBA00022475"/>
    </source>
</evidence>
<dbReference type="OrthoDB" id="9606139at2759"/>
<evidence type="ECO:0000256" key="3">
    <source>
        <dbReference type="ARBA" id="ARBA00010663"/>
    </source>
</evidence>
<evidence type="ECO:0000256" key="13">
    <source>
        <dbReference type="RuleBase" id="RU364061"/>
    </source>
</evidence>
<proteinExistence type="inferred from homology"/>
<dbReference type="GO" id="GO:0019236">
    <property type="term" value="P:response to pheromone"/>
    <property type="evidence" value="ECO:0007669"/>
    <property type="project" value="UniProtKB-KW"/>
</dbReference>
<dbReference type="AlphaFoldDB" id="A0A8I3MTW4"/>
<feature type="transmembrane region" description="Helical" evidence="13">
    <location>
        <begin position="81"/>
        <end position="109"/>
    </location>
</feature>
<keyword evidence="6 13" id="KW-0812">Transmembrane</keyword>
<protein>
    <recommendedName>
        <fullName evidence="13">Vomeronasal type-1 receptor</fullName>
    </recommendedName>
</protein>
<evidence type="ECO:0000256" key="7">
    <source>
        <dbReference type="ARBA" id="ARBA00022989"/>
    </source>
</evidence>
<keyword evidence="11" id="KW-0325">Glycoprotein</keyword>
<feature type="transmembrane region" description="Helical" evidence="13">
    <location>
        <begin position="248"/>
        <end position="268"/>
    </location>
</feature>
<dbReference type="Proteomes" id="UP000805418">
    <property type="component" value="Chromosome 1"/>
</dbReference>
<accession>A0A8I3MTW4</accession>
<feature type="transmembrane region" description="Helical" evidence="13">
    <location>
        <begin position="187"/>
        <end position="205"/>
    </location>
</feature>
<evidence type="ECO:0000256" key="9">
    <source>
        <dbReference type="ARBA" id="ARBA00023136"/>
    </source>
</evidence>
<evidence type="ECO:0000256" key="1">
    <source>
        <dbReference type="ARBA" id="ARBA00003878"/>
    </source>
</evidence>
<dbReference type="GeneTree" id="ENSGT00960000186612"/>
<reference evidence="14" key="1">
    <citation type="submission" date="2020-03" db="EMBL/GenBank/DDBJ databases">
        <title>Long-read based genome assembly of a Labrador retriever dog.</title>
        <authorList>
            <person name="Eory L."/>
            <person name="Zhang W."/>
            <person name="Schoenebeck J."/>
        </authorList>
    </citation>
    <scope>NUCLEOTIDE SEQUENCE [LARGE SCALE GENOMIC DNA]</scope>
    <source>
        <strain evidence="14">Labrador retriever</strain>
    </source>
</reference>
<keyword evidence="9 13" id="KW-0472">Membrane</keyword>
<reference evidence="14" key="2">
    <citation type="submission" date="2025-08" db="UniProtKB">
        <authorList>
            <consortium name="Ensembl"/>
        </authorList>
    </citation>
    <scope>IDENTIFICATION</scope>
    <source>
        <strain evidence="14">Boxer</strain>
    </source>
</reference>
<evidence type="ECO:0000256" key="5">
    <source>
        <dbReference type="ARBA" id="ARBA00022507"/>
    </source>
</evidence>
<keyword evidence="10 13" id="KW-0675">Receptor</keyword>
<dbReference type="FunFam" id="1.20.1070.10:FF:000033">
    <property type="entry name" value="Vomeronasal type-1 receptor"/>
    <property type="match status" value="1"/>
</dbReference>
<evidence type="ECO:0000256" key="6">
    <source>
        <dbReference type="ARBA" id="ARBA00022692"/>
    </source>
</evidence>
<evidence type="ECO:0000313" key="14">
    <source>
        <dbReference type="Ensembl" id="ENSCAFP00845006648.1"/>
    </source>
</evidence>